<dbReference type="AlphaFoldDB" id="X0Y4K1"/>
<evidence type="ECO:0000256" key="1">
    <source>
        <dbReference type="ARBA" id="ARBA00022741"/>
    </source>
</evidence>
<protein>
    <recommendedName>
        <fullName evidence="4">RecD helicase-like helix-hairpin-helix domain-containing protein</fullName>
    </recommendedName>
</protein>
<dbReference type="GO" id="GO:0017116">
    <property type="term" value="F:single-stranded DNA helicase activity"/>
    <property type="evidence" value="ECO:0007669"/>
    <property type="project" value="TreeGrafter"/>
</dbReference>
<proteinExistence type="predicted"/>
<evidence type="ECO:0008006" key="4">
    <source>
        <dbReference type="Google" id="ProtNLM"/>
    </source>
</evidence>
<reference evidence="3" key="1">
    <citation type="journal article" date="2014" name="Front. Microbiol.">
        <title>High frequency of phylogenetically diverse reductive dehalogenase-homologous genes in deep subseafloor sedimentary metagenomes.</title>
        <authorList>
            <person name="Kawai M."/>
            <person name="Futagami T."/>
            <person name="Toyoda A."/>
            <person name="Takaki Y."/>
            <person name="Nishi S."/>
            <person name="Hori S."/>
            <person name="Arai W."/>
            <person name="Tsubouchi T."/>
            <person name="Morono Y."/>
            <person name="Uchiyama I."/>
            <person name="Ito T."/>
            <person name="Fujiyama A."/>
            <person name="Inagaki F."/>
            <person name="Takami H."/>
        </authorList>
    </citation>
    <scope>NUCLEOTIDE SEQUENCE</scope>
    <source>
        <strain evidence="3">Expedition CK06-06</strain>
    </source>
</reference>
<dbReference type="Pfam" id="PF13245">
    <property type="entry name" value="AAA_19"/>
    <property type="match status" value="1"/>
</dbReference>
<feature type="non-terminal residue" evidence="3">
    <location>
        <position position="133"/>
    </location>
</feature>
<dbReference type="InterPro" id="IPR027417">
    <property type="entry name" value="P-loop_NTPase"/>
</dbReference>
<organism evidence="3">
    <name type="scientific">marine sediment metagenome</name>
    <dbReference type="NCBI Taxonomy" id="412755"/>
    <lineage>
        <taxon>unclassified sequences</taxon>
        <taxon>metagenomes</taxon>
        <taxon>ecological metagenomes</taxon>
    </lineage>
</organism>
<dbReference type="GO" id="GO:0009338">
    <property type="term" value="C:exodeoxyribonuclease V complex"/>
    <property type="evidence" value="ECO:0007669"/>
    <property type="project" value="TreeGrafter"/>
</dbReference>
<keyword evidence="2" id="KW-0067">ATP-binding</keyword>
<dbReference type="EMBL" id="BARS01057612">
    <property type="protein sequence ID" value="GAG42247.1"/>
    <property type="molecule type" value="Genomic_DNA"/>
</dbReference>
<dbReference type="GO" id="GO:0006310">
    <property type="term" value="P:DNA recombination"/>
    <property type="evidence" value="ECO:0007669"/>
    <property type="project" value="TreeGrafter"/>
</dbReference>
<name>X0Y4K1_9ZZZZ</name>
<feature type="non-terminal residue" evidence="3">
    <location>
        <position position="1"/>
    </location>
</feature>
<gene>
    <name evidence="3" type="ORF">S01H1_84401</name>
</gene>
<dbReference type="Gene3D" id="3.40.50.300">
    <property type="entry name" value="P-loop containing nucleotide triphosphate hydrolases"/>
    <property type="match status" value="1"/>
</dbReference>
<keyword evidence="1" id="KW-0547">Nucleotide-binding</keyword>
<accession>X0Y4K1</accession>
<sequence length="133" mass="14951">YLPFFYKAEEEVARSIQRLAAFPFVTPSFDVDRSISDVEKELKLAFSSVQKVAIKESFYKKILVITGGPGTGKTTIIKAIVDTFEKWGRKVLLAAPTGRAAKRLSEATRKEARTIHRALEYNPKLGNFRRGSN</sequence>
<dbReference type="PANTHER" id="PTHR43788">
    <property type="entry name" value="DNA2/NAM7 HELICASE FAMILY MEMBER"/>
    <property type="match status" value="1"/>
</dbReference>
<dbReference type="SUPFAM" id="SSF52540">
    <property type="entry name" value="P-loop containing nucleoside triphosphate hydrolases"/>
    <property type="match status" value="1"/>
</dbReference>
<comment type="caution">
    <text evidence="3">The sequence shown here is derived from an EMBL/GenBank/DDBJ whole genome shotgun (WGS) entry which is preliminary data.</text>
</comment>
<dbReference type="InterPro" id="IPR050534">
    <property type="entry name" value="Coronavir_polyprotein_1ab"/>
</dbReference>
<evidence type="ECO:0000256" key="2">
    <source>
        <dbReference type="ARBA" id="ARBA00022840"/>
    </source>
</evidence>
<evidence type="ECO:0000313" key="3">
    <source>
        <dbReference type="EMBL" id="GAG42247.1"/>
    </source>
</evidence>
<dbReference type="GO" id="GO:0005524">
    <property type="term" value="F:ATP binding"/>
    <property type="evidence" value="ECO:0007669"/>
    <property type="project" value="UniProtKB-KW"/>
</dbReference>
<dbReference type="PANTHER" id="PTHR43788:SF6">
    <property type="entry name" value="DNA HELICASE B"/>
    <property type="match status" value="1"/>
</dbReference>